<feature type="domain" description="Integrase catalytic" evidence="2">
    <location>
        <begin position="127"/>
        <end position="293"/>
    </location>
</feature>
<dbReference type="PROSITE" id="PS50994">
    <property type="entry name" value="INTEGRASE"/>
    <property type="match status" value="1"/>
</dbReference>
<proteinExistence type="predicted"/>
<dbReference type="eggNOG" id="COG2801">
    <property type="taxonomic scope" value="Bacteria"/>
</dbReference>
<accession>B1VIN0</accession>
<gene>
    <name evidence="3" type="primary">tnp7109-42</name>
    <name evidence="3" type="ordered locus">cu1654</name>
</gene>
<dbReference type="InterPro" id="IPR001584">
    <property type="entry name" value="Integrase_cat-core"/>
</dbReference>
<dbReference type="GO" id="GO:0003676">
    <property type="term" value="F:nucleic acid binding"/>
    <property type="evidence" value="ECO:0007669"/>
    <property type="project" value="InterPro"/>
</dbReference>
<reference evidence="3 4" key="1">
    <citation type="journal article" date="2008" name="J. Biotechnol.">
        <title>The lifestyle of Corynebacterium urealyticum derived from its complete genome sequence established by pyrosequencing.</title>
        <authorList>
            <person name="Tauch A."/>
            <person name="Trost E."/>
            <person name="Tilker A."/>
            <person name="Ludewig U."/>
            <person name="Schneiker S."/>
            <person name="Goesmann A."/>
            <person name="Arnold W."/>
            <person name="Bekel T."/>
            <person name="Brinkrolf K."/>
            <person name="Brune I."/>
            <person name="Goetker S."/>
            <person name="Kalinowski J."/>
            <person name="Kamp P.-B."/>
            <person name="Lobo F.P."/>
            <person name="Viehoever P."/>
            <person name="Weisshaar B."/>
            <person name="Soriano F."/>
            <person name="Droege M."/>
            <person name="Puehler A."/>
        </authorList>
    </citation>
    <scope>NUCLEOTIDE SEQUENCE [LARGE SCALE GENOMIC DNA]</scope>
    <source>
        <strain evidence="4">ATCC 43042 / DSM 7109</strain>
    </source>
</reference>
<comment type="function">
    <text evidence="1">Involved in the transposition of the insertion sequence.</text>
</comment>
<evidence type="ECO:0000256" key="1">
    <source>
        <dbReference type="ARBA" id="ARBA00002286"/>
    </source>
</evidence>
<sequence length="304" mass="34368">MIEYIDAYRDRFGVEAICRTLKETECGFITSRGYRAAKTRAPSARSLSDALLIPELMKVYEDNFSVYGVRKMWKAMQRAGWNIGGDQTARLMKQAGIYGRRRGRTPMTTLRVNVPDGRPGLVNRDFTASAPHRLWVADITYVHTLSGFAYTAFITDVYSRKIIGVATRASMRTDELPLEAFEHALYHAGDLRAEGLVHHSDRGWQYVSIRYGEALAQAGIDPSVGTVGDSYDNALAETVNGLYTTELIYPHRPWTSVGEVEIATLCWVHWWNNQRLHQSLGYITPQEMEDVYYQRSGAQTLGVK</sequence>
<dbReference type="EMBL" id="AM942444">
    <property type="protein sequence ID" value="CAQ05614.1"/>
    <property type="molecule type" value="Genomic_DNA"/>
</dbReference>
<dbReference type="GO" id="GO:0015074">
    <property type="term" value="P:DNA integration"/>
    <property type="evidence" value="ECO:0007669"/>
    <property type="project" value="InterPro"/>
</dbReference>
<protein>
    <submittedName>
        <fullName evidence="3">Transposase for insertion sequence</fullName>
    </submittedName>
</protein>
<dbReference type="InterPro" id="IPR012337">
    <property type="entry name" value="RNaseH-like_sf"/>
</dbReference>
<dbReference type="STRING" id="504474.cu1654"/>
<dbReference type="SUPFAM" id="SSF53098">
    <property type="entry name" value="Ribonuclease H-like"/>
    <property type="match status" value="1"/>
</dbReference>
<dbReference type="Gene3D" id="3.30.420.10">
    <property type="entry name" value="Ribonuclease H-like superfamily/Ribonuclease H"/>
    <property type="match status" value="1"/>
</dbReference>
<dbReference type="KEGG" id="cur:cu1654"/>
<organism evidence="3 4">
    <name type="scientific">Corynebacterium urealyticum (strain ATCC 43042 / DSM 7109)</name>
    <dbReference type="NCBI Taxonomy" id="504474"/>
    <lineage>
        <taxon>Bacteria</taxon>
        <taxon>Bacillati</taxon>
        <taxon>Actinomycetota</taxon>
        <taxon>Actinomycetes</taxon>
        <taxon>Mycobacteriales</taxon>
        <taxon>Corynebacteriaceae</taxon>
        <taxon>Corynebacterium</taxon>
    </lineage>
</organism>
<evidence type="ECO:0000259" key="2">
    <source>
        <dbReference type="PROSITE" id="PS50994"/>
    </source>
</evidence>
<dbReference type="InterPro" id="IPR050900">
    <property type="entry name" value="Transposase_IS3/IS150/IS904"/>
</dbReference>
<dbReference type="AlphaFoldDB" id="B1VIN0"/>
<name>B1VIN0_CORU7</name>
<dbReference type="NCBIfam" id="NF033516">
    <property type="entry name" value="transpos_IS3"/>
    <property type="match status" value="1"/>
</dbReference>
<dbReference type="InterPro" id="IPR036397">
    <property type="entry name" value="RNaseH_sf"/>
</dbReference>
<keyword evidence="4" id="KW-1185">Reference proteome</keyword>
<dbReference type="Pfam" id="PF13333">
    <property type="entry name" value="rve_2"/>
    <property type="match status" value="1"/>
</dbReference>
<dbReference type="PANTHER" id="PTHR46889">
    <property type="entry name" value="TRANSPOSASE INSF FOR INSERTION SEQUENCE IS3B-RELATED"/>
    <property type="match status" value="1"/>
</dbReference>
<dbReference type="PANTHER" id="PTHR46889:SF5">
    <property type="entry name" value="INTEGRASE PROTEIN"/>
    <property type="match status" value="1"/>
</dbReference>
<dbReference type="Pfam" id="PF13276">
    <property type="entry name" value="HTH_21"/>
    <property type="match status" value="1"/>
</dbReference>
<dbReference type="Pfam" id="PF00665">
    <property type="entry name" value="rve"/>
    <property type="match status" value="1"/>
</dbReference>
<evidence type="ECO:0000313" key="4">
    <source>
        <dbReference type="Proteomes" id="UP000001727"/>
    </source>
</evidence>
<dbReference type="HOGENOM" id="CLU_027402_4_0_11"/>
<dbReference type="InterPro" id="IPR048020">
    <property type="entry name" value="Transpos_IS3"/>
</dbReference>
<dbReference type="Proteomes" id="UP000001727">
    <property type="component" value="Chromosome"/>
</dbReference>
<evidence type="ECO:0000313" key="3">
    <source>
        <dbReference type="EMBL" id="CAQ05614.1"/>
    </source>
</evidence>
<dbReference type="InterPro" id="IPR025948">
    <property type="entry name" value="HTH-like_dom"/>
</dbReference>